<organism evidence="6 7">
    <name type="scientific">Fredinandcohnia quinoae</name>
    <dbReference type="NCBI Taxonomy" id="2918902"/>
    <lineage>
        <taxon>Bacteria</taxon>
        <taxon>Bacillati</taxon>
        <taxon>Bacillota</taxon>
        <taxon>Bacilli</taxon>
        <taxon>Bacillales</taxon>
        <taxon>Bacillaceae</taxon>
        <taxon>Fredinandcohnia</taxon>
    </lineage>
</organism>
<protein>
    <recommendedName>
        <fullName evidence="5">UPF0295 protein MJG50_21485</fullName>
    </recommendedName>
</protein>
<dbReference type="EMBL" id="JAKTTI010000063">
    <property type="protein sequence ID" value="MCH1627911.1"/>
    <property type="molecule type" value="Genomic_DNA"/>
</dbReference>
<evidence type="ECO:0000313" key="7">
    <source>
        <dbReference type="Proteomes" id="UP001431131"/>
    </source>
</evidence>
<sequence>MGIKYSSKINKIRSFALGLIFAGFIVMYGGIFFKSNVIVMTIFMILGLLFIIASTVVYFWIGMLSTKTIQVICPSCDKPTKMLGRVDMCMYCREPLTLDPELEGKEFDEKYNRKKLEKKS</sequence>
<evidence type="ECO:0000256" key="2">
    <source>
        <dbReference type="ARBA" id="ARBA00022692"/>
    </source>
</evidence>
<evidence type="ECO:0000256" key="3">
    <source>
        <dbReference type="ARBA" id="ARBA00022989"/>
    </source>
</evidence>
<feature type="transmembrane region" description="Helical" evidence="5">
    <location>
        <begin position="12"/>
        <end position="31"/>
    </location>
</feature>
<evidence type="ECO:0000313" key="6">
    <source>
        <dbReference type="EMBL" id="MCH1627911.1"/>
    </source>
</evidence>
<keyword evidence="3 5" id="KW-1133">Transmembrane helix</keyword>
<proteinExistence type="inferred from homology"/>
<dbReference type="Pfam" id="PF11023">
    <property type="entry name" value="DUF2614"/>
    <property type="match status" value="1"/>
</dbReference>
<keyword evidence="4 5" id="KW-0472">Membrane</keyword>
<dbReference type="RefSeq" id="WP_240257829.1">
    <property type="nucleotide sequence ID" value="NZ_JAKTTI010000063.1"/>
</dbReference>
<gene>
    <name evidence="6" type="ORF">MJG50_21485</name>
</gene>
<dbReference type="NCBIfam" id="NF002796">
    <property type="entry name" value="PRK02935.1"/>
    <property type="match status" value="1"/>
</dbReference>
<evidence type="ECO:0000256" key="4">
    <source>
        <dbReference type="ARBA" id="ARBA00023136"/>
    </source>
</evidence>
<comment type="caution">
    <text evidence="6">The sequence shown here is derived from an EMBL/GenBank/DDBJ whole genome shotgun (WGS) entry which is preliminary data.</text>
</comment>
<comment type="subcellular location">
    <subcellularLocation>
        <location evidence="5">Cell membrane</location>
        <topology evidence="5">Multi-pass membrane protein</topology>
    </subcellularLocation>
</comment>
<keyword evidence="1 5" id="KW-1003">Cell membrane</keyword>
<dbReference type="AlphaFoldDB" id="A0AAW5EEI7"/>
<dbReference type="GO" id="GO:0005886">
    <property type="term" value="C:plasma membrane"/>
    <property type="evidence" value="ECO:0007669"/>
    <property type="project" value="UniProtKB-SubCell"/>
</dbReference>
<evidence type="ECO:0000256" key="1">
    <source>
        <dbReference type="ARBA" id="ARBA00022475"/>
    </source>
</evidence>
<dbReference type="Proteomes" id="UP001431131">
    <property type="component" value="Unassembled WGS sequence"/>
</dbReference>
<accession>A0AAW5EEI7</accession>
<dbReference type="InterPro" id="IPR020912">
    <property type="entry name" value="UPF0295"/>
</dbReference>
<name>A0AAW5EEI7_9BACI</name>
<comment type="similarity">
    <text evidence="5">Belongs to the UPF0295 family.</text>
</comment>
<evidence type="ECO:0000256" key="5">
    <source>
        <dbReference type="HAMAP-Rule" id="MF_01502"/>
    </source>
</evidence>
<keyword evidence="7" id="KW-1185">Reference proteome</keyword>
<dbReference type="HAMAP" id="MF_01502">
    <property type="entry name" value="UPF0295"/>
    <property type="match status" value="1"/>
</dbReference>
<feature type="transmembrane region" description="Helical" evidence="5">
    <location>
        <begin position="37"/>
        <end position="61"/>
    </location>
</feature>
<keyword evidence="2 5" id="KW-0812">Transmembrane</keyword>
<reference evidence="6" key="1">
    <citation type="submission" date="2022-02" db="EMBL/GenBank/DDBJ databases">
        <title>Fredinandcohnia quinoae sp. nov. isolated from Chenopodium quinoa seeds.</title>
        <authorList>
            <person name="Saati-Santamaria Z."/>
            <person name="Flores-Felix J.D."/>
            <person name="Igual J.M."/>
            <person name="Velazquez E."/>
            <person name="Garcia-Fraile P."/>
            <person name="Martinez-Molina E."/>
        </authorList>
    </citation>
    <scope>NUCLEOTIDE SEQUENCE</scope>
    <source>
        <strain evidence="6">SECRCQ15</strain>
    </source>
</reference>